<proteinExistence type="predicted"/>
<dbReference type="InterPro" id="IPR025990">
    <property type="entry name" value="zinc_ribbon_bacterial"/>
</dbReference>
<keyword evidence="2" id="KW-1185">Reference proteome</keyword>
<dbReference type="AlphaFoldDB" id="A0A0A0ER26"/>
<dbReference type="InterPro" id="IPR017143">
    <property type="entry name" value="UCP037225"/>
</dbReference>
<evidence type="ECO:0000313" key="1">
    <source>
        <dbReference type="EMBL" id="KGM52884.1"/>
    </source>
</evidence>
<comment type="caution">
    <text evidence="1">The sequence shown here is derived from an EMBL/GenBank/DDBJ whole genome shotgun (WGS) entry which is preliminary data.</text>
</comment>
<dbReference type="Pfam" id="PF14255">
    <property type="entry name" value="Zn_ribbon_21"/>
    <property type="match status" value="1"/>
</dbReference>
<evidence type="ECO:0000313" key="2">
    <source>
        <dbReference type="Proteomes" id="UP000030017"/>
    </source>
</evidence>
<sequence length="60" mass="6498">MLPSIPIHCPCCGEPIDLLVDDSIEQQDYTEDCPVCCRPIRVSVVIIDGRPQVSASAENG</sequence>
<protein>
    <recommendedName>
        <fullName evidence="3">LITAF-like zinc ribbon domain containing protein</fullName>
    </recommendedName>
</protein>
<organism evidence="1 2">
    <name type="scientific">Lysobacter concretionis Ko07 = DSM 16239</name>
    <dbReference type="NCBI Taxonomy" id="1122185"/>
    <lineage>
        <taxon>Bacteria</taxon>
        <taxon>Pseudomonadati</taxon>
        <taxon>Pseudomonadota</taxon>
        <taxon>Gammaproteobacteria</taxon>
        <taxon>Lysobacterales</taxon>
        <taxon>Lysobacteraceae</taxon>
        <taxon>Novilysobacter</taxon>
    </lineage>
</organism>
<dbReference type="STRING" id="1122185.N792_01215"/>
<dbReference type="Proteomes" id="UP000030017">
    <property type="component" value="Unassembled WGS sequence"/>
</dbReference>
<dbReference type="PIRSF" id="PIRSF037225">
    <property type="entry name" value="UCP037225"/>
    <property type="match status" value="1"/>
</dbReference>
<reference evidence="1 2" key="1">
    <citation type="submission" date="2013-08" db="EMBL/GenBank/DDBJ databases">
        <title>Genome sequencing of Lysobacter.</title>
        <authorList>
            <person name="Zhang S."/>
            <person name="Wang G."/>
        </authorList>
    </citation>
    <scope>NUCLEOTIDE SEQUENCE [LARGE SCALE GENOMIC DNA]</scope>
    <source>
        <strain evidence="1 2">Ko07</strain>
    </source>
</reference>
<dbReference type="EMBL" id="AVPS01000001">
    <property type="protein sequence ID" value="KGM52884.1"/>
    <property type="molecule type" value="Genomic_DNA"/>
</dbReference>
<dbReference type="RefSeq" id="WP_036191700.1">
    <property type="nucleotide sequence ID" value="NZ_AVPS01000001.1"/>
</dbReference>
<evidence type="ECO:0008006" key="3">
    <source>
        <dbReference type="Google" id="ProtNLM"/>
    </source>
</evidence>
<dbReference type="OrthoDB" id="9814566at2"/>
<gene>
    <name evidence="1" type="ORF">N792_01215</name>
</gene>
<accession>A0A0A0ER26</accession>
<name>A0A0A0ER26_9GAMM</name>